<evidence type="ECO:0000256" key="1">
    <source>
        <dbReference type="ARBA" id="ARBA00004123"/>
    </source>
</evidence>
<dbReference type="VEuPathDB" id="FungiDB:PV06_10905"/>
<feature type="domain" description="Zn(2)-C6 fungal-type" evidence="6">
    <location>
        <begin position="11"/>
        <end position="39"/>
    </location>
</feature>
<name>A0A0D2BHZ2_9EURO</name>
<sequence length="540" mass="60900">METNHRRSRTGCMNCRAIRTKCDELKPKCRRCMNRGVVCKGYVRKLRWVGEALPTIAATRKQRSDLVVQKQQAEIKTGYVSTRLQNLKLLSTVTPLDALDRALVEHWMMMTLQLVSLDPAATYYLGQMYDDLTSKDESLTLRAMLSNSAAHLLTLGRVPESTFVLLQQQAFTAMRCSLKKLVAESSMLFSNRMPIHSLHMPFSSLDDDAIVGSLLLIDDEIIRPDNCYSAVRVQFLLQGTYSLVAERHKYFECPCPRPHPARSEPHYKLDSPLFQSSVSFLAWADIMSCVPCARPPILDKRYWLEGAIKTSRENARKLQPNNDLGYCAQVLSLLGDCTTAVHSLYTQIISEEEFTQMGSYLHQQLDQAMADLPEPKEASIDTPIQGLIGVSKATMVEGHNACIAAAICHGLATQIFLLRATDHERESPQVTTLCDRLFSSLRQLSANHSVVTISLWPLWVLGCESHGGVDNSTKEFVVMFLEAVFKRQCMKNVERCLITLREEVWTLDPSSTDQVCEKPPVPQSAWVWHCYNQGIRLLLA</sequence>
<keyword evidence="8" id="KW-1185">Reference proteome</keyword>
<evidence type="ECO:0000256" key="2">
    <source>
        <dbReference type="ARBA" id="ARBA00023015"/>
    </source>
</evidence>
<dbReference type="PANTHER" id="PTHR37534">
    <property type="entry name" value="TRANSCRIPTIONAL ACTIVATOR PROTEIN UGA3"/>
    <property type="match status" value="1"/>
</dbReference>
<dbReference type="PANTHER" id="PTHR37534:SF46">
    <property type="entry name" value="ZN(II)2CYS6 TRANSCRIPTION FACTOR (EUROFUNG)"/>
    <property type="match status" value="1"/>
</dbReference>
<dbReference type="HOGENOM" id="CLU_604159_0_0_1"/>
<keyword evidence="4" id="KW-0804">Transcription</keyword>
<evidence type="ECO:0000256" key="4">
    <source>
        <dbReference type="ARBA" id="ARBA00023163"/>
    </source>
</evidence>
<dbReference type="CDD" id="cd00067">
    <property type="entry name" value="GAL4"/>
    <property type="match status" value="1"/>
</dbReference>
<accession>A0A0D2BHZ2</accession>
<dbReference type="GO" id="GO:0008270">
    <property type="term" value="F:zinc ion binding"/>
    <property type="evidence" value="ECO:0007669"/>
    <property type="project" value="InterPro"/>
</dbReference>
<dbReference type="InterPro" id="IPR036864">
    <property type="entry name" value="Zn2-C6_fun-type_DNA-bd_sf"/>
</dbReference>
<evidence type="ECO:0000313" key="7">
    <source>
        <dbReference type="EMBL" id="KIW37007.1"/>
    </source>
</evidence>
<dbReference type="GO" id="GO:0003677">
    <property type="term" value="F:DNA binding"/>
    <property type="evidence" value="ECO:0007669"/>
    <property type="project" value="UniProtKB-KW"/>
</dbReference>
<dbReference type="AlphaFoldDB" id="A0A0D2BHZ2"/>
<dbReference type="OrthoDB" id="3477330at2759"/>
<dbReference type="Gene3D" id="4.10.240.10">
    <property type="entry name" value="Zn(2)-C6 fungal-type DNA-binding domain"/>
    <property type="match status" value="1"/>
</dbReference>
<protein>
    <recommendedName>
        <fullName evidence="6">Zn(2)-C6 fungal-type domain-containing protein</fullName>
    </recommendedName>
</protein>
<dbReference type="GO" id="GO:0000981">
    <property type="term" value="F:DNA-binding transcription factor activity, RNA polymerase II-specific"/>
    <property type="evidence" value="ECO:0007669"/>
    <property type="project" value="InterPro"/>
</dbReference>
<reference evidence="7 8" key="1">
    <citation type="submission" date="2015-01" db="EMBL/GenBank/DDBJ databases">
        <title>The Genome Sequence of Exophiala oligosperma CBS72588.</title>
        <authorList>
            <consortium name="The Broad Institute Genomics Platform"/>
            <person name="Cuomo C."/>
            <person name="de Hoog S."/>
            <person name="Gorbushina A."/>
            <person name="Stielow B."/>
            <person name="Teixiera M."/>
            <person name="Abouelleil A."/>
            <person name="Chapman S.B."/>
            <person name="Priest M."/>
            <person name="Young S.K."/>
            <person name="Wortman J."/>
            <person name="Nusbaum C."/>
            <person name="Birren B."/>
        </authorList>
    </citation>
    <scope>NUCLEOTIDE SEQUENCE [LARGE SCALE GENOMIC DNA]</scope>
    <source>
        <strain evidence="7 8">CBS 72588</strain>
    </source>
</reference>
<dbReference type="Pfam" id="PF00172">
    <property type="entry name" value="Zn_clus"/>
    <property type="match status" value="1"/>
</dbReference>
<proteinExistence type="predicted"/>
<dbReference type="GO" id="GO:0005634">
    <property type="term" value="C:nucleus"/>
    <property type="evidence" value="ECO:0007669"/>
    <property type="project" value="UniProtKB-SubCell"/>
</dbReference>
<evidence type="ECO:0000313" key="8">
    <source>
        <dbReference type="Proteomes" id="UP000053342"/>
    </source>
</evidence>
<dbReference type="Pfam" id="PF11951">
    <property type="entry name" value="Fungal_trans_2"/>
    <property type="match status" value="1"/>
</dbReference>
<evidence type="ECO:0000256" key="3">
    <source>
        <dbReference type="ARBA" id="ARBA00023125"/>
    </source>
</evidence>
<keyword evidence="3" id="KW-0238">DNA-binding</keyword>
<dbReference type="SUPFAM" id="SSF57701">
    <property type="entry name" value="Zn2/Cys6 DNA-binding domain"/>
    <property type="match status" value="1"/>
</dbReference>
<comment type="subcellular location">
    <subcellularLocation>
        <location evidence="1">Nucleus</location>
    </subcellularLocation>
</comment>
<dbReference type="Proteomes" id="UP000053342">
    <property type="component" value="Unassembled WGS sequence"/>
</dbReference>
<dbReference type="SMART" id="SM00066">
    <property type="entry name" value="GAL4"/>
    <property type="match status" value="1"/>
</dbReference>
<dbReference type="PROSITE" id="PS00463">
    <property type="entry name" value="ZN2_CY6_FUNGAL_1"/>
    <property type="match status" value="1"/>
</dbReference>
<dbReference type="PROSITE" id="PS50048">
    <property type="entry name" value="ZN2_CY6_FUNGAL_2"/>
    <property type="match status" value="1"/>
</dbReference>
<keyword evidence="5" id="KW-0539">Nucleus</keyword>
<dbReference type="InterPro" id="IPR021858">
    <property type="entry name" value="Fun_TF"/>
</dbReference>
<dbReference type="InterPro" id="IPR001138">
    <property type="entry name" value="Zn2Cys6_DnaBD"/>
</dbReference>
<keyword evidence="2" id="KW-0805">Transcription regulation</keyword>
<evidence type="ECO:0000259" key="6">
    <source>
        <dbReference type="PROSITE" id="PS50048"/>
    </source>
</evidence>
<dbReference type="GeneID" id="27362979"/>
<dbReference type="RefSeq" id="XP_016257223.1">
    <property type="nucleotide sequence ID" value="XM_016412498.1"/>
</dbReference>
<gene>
    <name evidence="7" type="ORF">PV06_10905</name>
</gene>
<evidence type="ECO:0000256" key="5">
    <source>
        <dbReference type="ARBA" id="ARBA00023242"/>
    </source>
</evidence>
<dbReference type="EMBL" id="KN847347">
    <property type="protein sequence ID" value="KIW37007.1"/>
    <property type="molecule type" value="Genomic_DNA"/>
</dbReference>
<organism evidence="7 8">
    <name type="scientific">Exophiala oligosperma</name>
    <dbReference type="NCBI Taxonomy" id="215243"/>
    <lineage>
        <taxon>Eukaryota</taxon>
        <taxon>Fungi</taxon>
        <taxon>Dikarya</taxon>
        <taxon>Ascomycota</taxon>
        <taxon>Pezizomycotina</taxon>
        <taxon>Eurotiomycetes</taxon>
        <taxon>Chaetothyriomycetidae</taxon>
        <taxon>Chaetothyriales</taxon>
        <taxon>Herpotrichiellaceae</taxon>
        <taxon>Exophiala</taxon>
    </lineage>
</organism>